<dbReference type="Pfam" id="PF13244">
    <property type="entry name" value="MbhD"/>
    <property type="match status" value="1"/>
</dbReference>
<reference evidence="18" key="1">
    <citation type="submission" date="2023-07" db="EMBL/GenBank/DDBJ databases">
        <title>30 novel species of actinomycetes from the DSMZ collection.</title>
        <authorList>
            <person name="Nouioui I."/>
        </authorList>
    </citation>
    <scope>NUCLEOTIDE SEQUENCE [LARGE SCALE GENOMIC DNA]</scope>
    <source>
        <strain evidence="18">DSM 44938</strain>
    </source>
</reference>
<feature type="transmembrane region" description="Helical" evidence="11">
    <location>
        <begin position="615"/>
        <end position="634"/>
    </location>
</feature>
<dbReference type="Gene3D" id="1.20.120.1200">
    <property type="entry name" value="NADH-ubiquinone/plastoquinone oxidoreductase chain 6, subunit NuoJ"/>
    <property type="match status" value="1"/>
</dbReference>
<evidence type="ECO:0000256" key="6">
    <source>
        <dbReference type="ARBA" id="ARBA00022989"/>
    </source>
</evidence>
<evidence type="ECO:0000259" key="14">
    <source>
        <dbReference type="Pfam" id="PF04039"/>
    </source>
</evidence>
<dbReference type="InterPro" id="IPR042106">
    <property type="entry name" value="Nuo/plastoQ_OxRdtase_6_NuoJ"/>
</dbReference>
<evidence type="ECO:0000256" key="7">
    <source>
        <dbReference type="ARBA" id="ARBA00023065"/>
    </source>
</evidence>
<dbReference type="PANTHER" id="PTHR43373:SF1">
    <property type="entry name" value="NA(+)_H(+) ANTIPORTER SUBUNIT A"/>
    <property type="match status" value="1"/>
</dbReference>
<dbReference type="InterPro" id="IPR046806">
    <property type="entry name" value="MrpA_C/MbhE"/>
</dbReference>
<dbReference type="InterPro" id="IPR050616">
    <property type="entry name" value="CPA3_Na-H_Antiporter_A"/>
</dbReference>
<dbReference type="PANTHER" id="PTHR43373">
    <property type="entry name" value="NA(+)/H(+) ANTIPORTER SUBUNIT"/>
    <property type="match status" value="1"/>
</dbReference>
<comment type="subcellular location">
    <subcellularLocation>
        <location evidence="1">Cell membrane</location>
        <topology evidence="1">Multi-pass membrane protein</topology>
    </subcellularLocation>
    <subcellularLocation>
        <location evidence="9">Membrane</location>
        <topology evidence="9">Multi-pass membrane protein</topology>
    </subcellularLocation>
</comment>
<dbReference type="Pfam" id="PF00662">
    <property type="entry name" value="Proton_antipo_N"/>
    <property type="match status" value="1"/>
</dbReference>
<organism evidence="17 18">
    <name type="scientific">Streptomyces litchfieldiae</name>
    <dbReference type="NCBI Taxonomy" id="3075543"/>
    <lineage>
        <taxon>Bacteria</taxon>
        <taxon>Bacillati</taxon>
        <taxon>Actinomycetota</taxon>
        <taxon>Actinomycetes</taxon>
        <taxon>Kitasatosporales</taxon>
        <taxon>Streptomycetaceae</taxon>
        <taxon>Streptomyces</taxon>
    </lineage>
</organism>
<feature type="transmembrane region" description="Helical" evidence="11">
    <location>
        <begin position="159"/>
        <end position="178"/>
    </location>
</feature>
<dbReference type="InterPro" id="IPR001750">
    <property type="entry name" value="ND/Mrp_TM"/>
</dbReference>
<dbReference type="PRINTS" id="PR01434">
    <property type="entry name" value="NADHDHGNASE5"/>
</dbReference>
<feature type="transmembrane region" description="Helical" evidence="11">
    <location>
        <begin position="444"/>
        <end position="465"/>
    </location>
</feature>
<feature type="domain" description="MrpA C-terminal/MbhD" evidence="15">
    <location>
        <begin position="600"/>
        <end position="663"/>
    </location>
</feature>
<keyword evidence="8 11" id="KW-0472">Membrane</keyword>
<feature type="transmembrane region" description="Helical" evidence="11">
    <location>
        <begin position="264"/>
        <end position="281"/>
    </location>
</feature>
<feature type="transmembrane region" description="Helical" evidence="11">
    <location>
        <begin position="323"/>
        <end position="340"/>
    </location>
</feature>
<evidence type="ECO:0000256" key="8">
    <source>
        <dbReference type="ARBA" id="ARBA00023136"/>
    </source>
</evidence>
<keyword evidence="7" id="KW-0406">Ion transport</keyword>
<name>A0ABU2MN05_9ACTN</name>
<dbReference type="InterPro" id="IPR007182">
    <property type="entry name" value="MnhB"/>
</dbReference>
<dbReference type="InterPro" id="IPR025383">
    <property type="entry name" value="MrpA_C/MbhD"/>
</dbReference>
<comment type="caution">
    <text evidence="17">The sequence shown here is derived from an EMBL/GenBank/DDBJ whole genome shotgun (WGS) entry which is preliminary data.</text>
</comment>
<feature type="transmembrane region" description="Helical" evidence="11">
    <location>
        <begin position="739"/>
        <end position="756"/>
    </location>
</feature>
<sequence>MLVLVVAHLCVAATLPALAPRLGRAVWAVAALPPLAAVGWALAHTERVLDERPVTESLAWAPSLGLRLEFRLDALALVMVLVVSGIGALVLAYGARYHHGPGAGREAAWLLAFAGVMLGLVLADHLLLLYTFWELTTVVSFLLIAGRRPDTGRRRAAEQALLTTVGGGLAMLLGLVLLGRVAGTYRISELLADPPRGGLVPVALVLVLVGAFTKSAQPPFHSWLPAAMVAPTPVSAYLHAAAMVKAGVYLVGRFAPGFAEVGPWRPLVLTVALTGMVMGAWRALRETDLKRLLAYSTVSELGLIIALLGAGTRTAALAGETMLLAHALFKSCLFMVTGVVEHQAGARDLRRLSRVGARLRGTFAVAALAAGSMAGLPPLIGFVGEEARYEAFLSGEVAGTPWTTAALFLGSVLTVTLAARYLWGAFAAKPGLPDTPAERPPAGFLAPAGATAVLGAAVGLLPTSADALAAPYADAYHDPPGAKPYHLALWHGFTDVLLLSAITVAAGLALHLCHRRLAALRARLPRLPEAQRGYRATIRGLGGLAVRVTRFTQVGSLPVYLTVVLVTVTLVTTGALLSGASPTGSVDLWRSLVELPPAAIVLAAAVTVAATRHRLAAVLLTGAVGYGVAVLFVVRGAPDLALTQFLVETLTLVMMVLVLRRMPPRFTPEHRTRAGFWLRVTVALAVGTLVGVFAFIATRARRPDSETPDFSRHLADTGIENPVNAIIVDYRALDTLGEISVLLVTAIGVVSLIRVWSGEDTEPSHAAPVAGPGAPPDRAAHRVPDAERSPAAHWDAPREHWLPGARERPGAERSVLLEILTRALFGSILVLSLFLLFHGHYGPGGGFAGGLVAGQAFVLRYLVGGRTDLGLAAPVDPGVLAGGGLAVAACAGLVPLAFGAAPLTATSWLHVSTSLIFDIGVYLLVVGVILKLLHAAEGAR</sequence>
<feature type="transmembrane region" description="Helical" evidence="11">
    <location>
        <begin position="223"/>
        <end position="244"/>
    </location>
</feature>
<feature type="domain" description="NADH-Ubiquinone oxidoreductase (complex I) chain 5 N-terminal" evidence="13">
    <location>
        <begin position="63"/>
        <end position="97"/>
    </location>
</feature>
<feature type="transmembrane region" description="Helical" evidence="11">
    <location>
        <begin position="485"/>
        <end position="513"/>
    </location>
</feature>
<feature type="transmembrane region" description="Helical" evidence="11">
    <location>
        <begin position="640"/>
        <end position="659"/>
    </location>
</feature>
<evidence type="ECO:0000256" key="1">
    <source>
        <dbReference type="ARBA" id="ARBA00004651"/>
    </source>
</evidence>
<proteinExistence type="predicted"/>
<dbReference type="Pfam" id="PF04039">
    <property type="entry name" value="MnhB"/>
    <property type="match status" value="1"/>
</dbReference>
<feature type="transmembrane region" description="Helical" evidence="11">
    <location>
        <begin position="293"/>
        <end position="311"/>
    </location>
</feature>
<feature type="transmembrane region" description="Helical" evidence="11">
    <location>
        <begin position="844"/>
        <end position="863"/>
    </location>
</feature>
<evidence type="ECO:0000256" key="5">
    <source>
        <dbReference type="ARBA" id="ARBA00022692"/>
    </source>
</evidence>
<feature type="transmembrane region" description="Helical" evidence="11">
    <location>
        <begin position="589"/>
        <end position="608"/>
    </location>
</feature>
<gene>
    <name evidence="17" type="ORF">RM590_06745</name>
</gene>
<keyword evidence="5 9" id="KW-0812">Transmembrane</keyword>
<evidence type="ECO:0000313" key="18">
    <source>
        <dbReference type="Proteomes" id="UP001183246"/>
    </source>
</evidence>
<feature type="transmembrane region" description="Helical" evidence="11">
    <location>
        <begin position="557"/>
        <end position="577"/>
    </location>
</feature>
<keyword evidence="18" id="KW-1185">Reference proteome</keyword>
<keyword evidence="2" id="KW-0813">Transport</keyword>
<protein>
    <submittedName>
        <fullName evidence="17">Na+/H+ antiporter subunit A</fullName>
    </submittedName>
</protein>
<evidence type="ECO:0000256" key="11">
    <source>
        <dbReference type="SAM" id="Phobius"/>
    </source>
</evidence>
<dbReference type="InterPro" id="IPR001516">
    <property type="entry name" value="Proton_antipo_N"/>
</dbReference>
<feature type="region of interest" description="Disordered" evidence="10">
    <location>
        <begin position="763"/>
        <end position="782"/>
    </location>
</feature>
<evidence type="ECO:0000256" key="9">
    <source>
        <dbReference type="RuleBase" id="RU000320"/>
    </source>
</evidence>
<feature type="domain" description="MrpA C-terminal/MbhE" evidence="16">
    <location>
        <begin position="680"/>
        <end position="756"/>
    </location>
</feature>
<feature type="transmembrane region" description="Helical" evidence="11">
    <location>
        <begin position="74"/>
        <end position="95"/>
    </location>
</feature>
<feature type="transmembrane region" description="Helical" evidence="11">
    <location>
        <begin position="907"/>
        <end position="930"/>
    </location>
</feature>
<keyword evidence="6 11" id="KW-1133">Transmembrane helix</keyword>
<evidence type="ECO:0000256" key="4">
    <source>
        <dbReference type="ARBA" id="ARBA00022475"/>
    </source>
</evidence>
<evidence type="ECO:0000256" key="3">
    <source>
        <dbReference type="ARBA" id="ARBA00022449"/>
    </source>
</evidence>
<evidence type="ECO:0000256" key="2">
    <source>
        <dbReference type="ARBA" id="ARBA00022448"/>
    </source>
</evidence>
<dbReference type="RefSeq" id="WP_311703461.1">
    <property type="nucleotide sequence ID" value="NZ_JAVREL010000003.1"/>
</dbReference>
<dbReference type="Pfam" id="PF00361">
    <property type="entry name" value="Proton_antipo_M"/>
    <property type="match status" value="1"/>
</dbReference>
<evidence type="ECO:0000259" key="12">
    <source>
        <dbReference type="Pfam" id="PF00361"/>
    </source>
</evidence>
<keyword evidence="4" id="KW-1003">Cell membrane</keyword>
<evidence type="ECO:0000259" key="15">
    <source>
        <dbReference type="Pfam" id="PF13244"/>
    </source>
</evidence>
<evidence type="ECO:0000256" key="10">
    <source>
        <dbReference type="SAM" id="MobiDB-lite"/>
    </source>
</evidence>
<evidence type="ECO:0000313" key="17">
    <source>
        <dbReference type="EMBL" id="MDT0342323.1"/>
    </source>
</evidence>
<feature type="transmembrane region" description="Helical" evidence="11">
    <location>
        <begin position="361"/>
        <end position="382"/>
    </location>
</feature>
<accession>A0ABU2MN05</accession>
<feature type="transmembrane region" description="Helical" evidence="11">
    <location>
        <begin position="402"/>
        <end position="423"/>
    </location>
</feature>
<evidence type="ECO:0000259" key="13">
    <source>
        <dbReference type="Pfam" id="PF00662"/>
    </source>
</evidence>
<feature type="transmembrane region" description="Helical" evidence="11">
    <location>
        <begin position="107"/>
        <end position="123"/>
    </location>
</feature>
<feature type="transmembrane region" description="Helical" evidence="11">
    <location>
        <begin position="815"/>
        <end position="838"/>
    </location>
</feature>
<feature type="transmembrane region" description="Helical" evidence="11">
    <location>
        <begin position="198"/>
        <end position="216"/>
    </location>
</feature>
<feature type="domain" description="Na+/H+ antiporter MnhB subunit-related protein" evidence="14">
    <location>
        <begin position="817"/>
        <end position="930"/>
    </location>
</feature>
<dbReference type="EMBL" id="JAVREL010000003">
    <property type="protein sequence ID" value="MDT0342323.1"/>
    <property type="molecule type" value="Genomic_DNA"/>
</dbReference>
<dbReference type="Pfam" id="PF20501">
    <property type="entry name" value="MbhE"/>
    <property type="match status" value="1"/>
</dbReference>
<keyword evidence="3" id="KW-0050">Antiport</keyword>
<dbReference type="Proteomes" id="UP001183246">
    <property type="component" value="Unassembled WGS sequence"/>
</dbReference>
<evidence type="ECO:0000259" key="16">
    <source>
        <dbReference type="Pfam" id="PF20501"/>
    </source>
</evidence>
<feature type="domain" description="NADH:quinone oxidoreductase/Mrp antiporter transmembrane" evidence="12">
    <location>
        <begin position="123"/>
        <end position="413"/>
    </location>
</feature>
<feature type="transmembrane region" description="Helical" evidence="11">
    <location>
        <begin position="875"/>
        <end position="901"/>
    </location>
</feature>
<feature type="transmembrane region" description="Helical" evidence="11">
    <location>
        <begin position="680"/>
        <end position="698"/>
    </location>
</feature>
<dbReference type="NCBIfam" id="NF009284">
    <property type="entry name" value="PRK12644.1"/>
    <property type="match status" value="1"/>
</dbReference>